<feature type="non-terminal residue" evidence="5">
    <location>
        <position position="268"/>
    </location>
</feature>
<keyword evidence="3" id="KW-0472">Membrane</keyword>
<feature type="non-terminal residue" evidence="5">
    <location>
        <position position="1"/>
    </location>
</feature>
<dbReference type="SUPFAM" id="SSF53383">
    <property type="entry name" value="PLP-dependent transferases"/>
    <property type="match status" value="1"/>
</dbReference>
<feature type="domain" description="Serine hydroxymethyltransferase-like" evidence="4">
    <location>
        <begin position="83"/>
        <end position="258"/>
    </location>
</feature>
<keyword evidence="3" id="KW-0812">Transmembrane</keyword>
<dbReference type="Gene3D" id="3.90.1150.10">
    <property type="entry name" value="Aspartate Aminotransferase, domain 1"/>
    <property type="match status" value="1"/>
</dbReference>
<dbReference type="PANTHER" id="PTHR11680:SF35">
    <property type="entry name" value="SERINE HYDROXYMETHYLTRANSFERASE 1"/>
    <property type="match status" value="1"/>
</dbReference>
<dbReference type="InterPro" id="IPR039429">
    <property type="entry name" value="SHMT-like_dom"/>
</dbReference>
<comment type="cofactor">
    <cofactor evidence="1">
        <name>pyridoxal 5'-phosphate</name>
        <dbReference type="ChEBI" id="CHEBI:597326"/>
    </cofactor>
</comment>
<name>X1D609_9ZZZZ</name>
<evidence type="ECO:0000313" key="5">
    <source>
        <dbReference type="EMBL" id="GAH00504.1"/>
    </source>
</evidence>
<dbReference type="GO" id="GO:0004372">
    <property type="term" value="F:glycine hydroxymethyltransferase activity"/>
    <property type="evidence" value="ECO:0007669"/>
    <property type="project" value="TreeGrafter"/>
</dbReference>
<gene>
    <name evidence="5" type="ORF">S01H4_51568</name>
</gene>
<dbReference type="GO" id="GO:0005737">
    <property type="term" value="C:cytoplasm"/>
    <property type="evidence" value="ECO:0007669"/>
    <property type="project" value="TreeGrafter"/>
</dbReference>
<feature type="transmembrane region" description="Helical" evidence="3">
    <location>
        <begin position="32"/>
        <end position="51"/>
    </location>
</feature>
<dbReference type="GO" id="GO:0046653">
    <property type="term" value="P:tetrahydrofolate metabolic process"/>
    <property type="evidence" value="ECO:0007669"/>
    <property type="project" value="TreeGrafter"/>
</dbReference>
<dbReference type="EMBL" id="BART01029377">
    <property type="protein sequence ID" value="GAH00504.1"/>
    <property type="molecule type" value="Genomic_DNA"/>
</dbReference>
<evidence type="ECO:0000256" key="1">
    <source>
        <dbReference type="ARBA" id="ARBA00001933"/>
    </source>
</evidence>
<feature type="transmembrane region" description="Helical" evidence="3">
    <location>
        <begin position="57"/>
        <end position="84"/>
    </location>
</feature>
<dbReference type="InterPro" id="IPR015422">
    <property type="entry name" value="PyrdxlP-dep_Trfase_small"/>
</dbReference>
<evidence type="ECO:0000256" key="2">
    <source>
        <dbReference type="ARBA" id="ARBA00022898"/>
    </source>
</evidence>
<dbReference type="InterPro" id="IPR015421">
    <property type="entry name" value="PyrdxlP-dep_Trfase_major"/>
</dbReference>
<dbReference type="GO" id="GO:0019264">
    <property type="term" value="P:glycine biosynthetic process from serine"/>
    <property type="evidence" value="ECO:0007669"/>
    <property type="project" value="TreeGrafter"/>
</dbReference>
<dbReference type="InterPro" id="IPR015424">
    <property type="entry name" value="PyrdxlP-dep_Trfase"/>
</dbReference>
<dbReference type="InterPro" id="IPR043130">
    <property type="entry name" value="CDP-OH_PTrfase_TM_dom"/>
</dbReference>
<evidence type="ECO:0000256" key="3">
    <source>
        <dbReference type="SAM" id="Phobius"/>
    </source>
</evidence>
<reference evidence="5" key="1">
    <citation type="journal article" date="2014" name="Front. Microbiol.">
        <title>High frequency of phylogenetically diverse reductive dehalogenase-homologous genes in deep subseafloor sedimentary metagenomes.</title>
        <authorList>
            <person name="Kawai M."/>
            <person name="Futagami T."/>
            <person name="Toyoda A."/>
            <person name="Takaki Y."/>
            <person name="Nishi S."/>
            <person name="Hori S."/>
            <person name="Arai W."/>
            <person name="Tsubouchi T."/>
            <person name="Morono Y."/>
            <person name="Uchiyama I."/>
            <person name="Ito T."/>
            <person name="Fujiyama A."/>
            <person name="Inagaki F."/>
            <person name="Takami H."/>
        </authorList>
    </citation>
    <scope>NUCLEOTIDE SEQUENCE</scope>
    <source>
        <strain evidence="5">Expedition CK06-06</strain>
    </source>
</reference>
<dbReference type="InterPro" id="IPR049943">
    <property type="entry name" value="Ser_HO-MeTrfase-like"/>
</dbReference>
<accession>X1D609</accession>
<protein>
    <recommendedName>
        <fullName evidence="4">Serine hydroxymethyltransferase-like domain-containing protein</fullName>
    </recommendedName>
</protein>
<sequence length="268" mass="29747">VGMLLTSYMGTQAQAIGYKRDYSGLLGRADRLVLMMIVPIVQHIFLIYNIQLPYLNLLSWVLVYFAVMGNLTAIQRFYSTLIWLRNDFKKVKPKLALNGRSVFLFPSPIKELAEAAHEVGAYLIYDAAHVLGLIGGKQFQDPLREGADVMNGSTHKTLPGPQGGMVLSDHKGDTDEDKSFLRKLNFGIFPGVTSSYHLHHVAAKAIAYAEHLEFGEAYAKQTINNAQHFAQALHERGFKVFGEKLGFTKSHQILVEIGPGKGKEASKT</sequence>
<dbReference type="PANTHER" id="PTHR11680">
    <property type="entry name" value="SERINE HYDROXYMETHYLTRANSFERASE"/>
    <property type="match status" value="1"/>
</dbReference>
<keyword evidence="2" id="KW-0663">Pyridoxal phosphate</keyword>
<dbReference type="Pfam" id="PF00464">
    <property type="entry name" value="SHMT"/>
    <property type="match status" value="1"/>
</dbReference>
<dbReference type="Gene3D" id="1.20.120.1760">
    <property type="match status" value="1"/>
</dbReference>
<dbReference type="AlphaFoldDB" id="X1D609"/>
<organism evidence="5">
    <name type="scientific">marine sediment metagenome</name>
    <dbReference type="NCBI Taxonomy" id="412755"/>
    <lineage>
        <taxon>unclassified sequences</taxon>
        <taxon>metagenomes</taxon>
        <taxon>ecological metagenomes</taxon>
    </lineage>
</organism>
<proteinExistence type="predicted"/>
<dbReference type="Gene3D" id="3.40.640.10">
    <property type="entry name" value="Type I PLP-dependent aspartate aminotransferase-like (Major domain)"/>
    <property type="match status" value="1"/>
</dbReference>
<dbReference type="GO" id="GO:0030170">
    <property type="term" value="F:pyridoxal phosphate binding"/>
    <property type="evidence" value="ECO:0007669"/>
    <property type="project" value="TreeGrafter"/>
</dbReference>
<evidence type="ECO:0000259" key="4">
    <source>
        <dbReference type="Pfam" id="PF00464"/>
    </source>
</evidence>
<comment type="caution">
    <text evidence="5">The sequence shown here is derived from an EMBL/GenBank/DDBJ whole genome shotgun (WGS) entry which is preliminary data.</text>
</comment>
<keyword evidence="3" id="KW-1133">Transmembrane helix</keyword>